<evidence type="ECO:0000256" key="1">
    <source>
        <dbReference type="PIRSR" id="PIRSR018249-1"/>
    </source>
</evidence>
<feature type="domain" description="23S rRNA (guanine(745)-N(1))-methyltransferase N-terminal" evidence="4">
    <location>
        <begin position="19"/>
        <end position="53"/>
    </location>
</feature>
<evidence type="ECO:0000259" key="3">
    <source>
        <dbReference type="Pfam" id="PF13649"/>
    </source>
</evidence>
<dbReference type="Gene3D" id="3.40.50.150">
    <property type="entry name" value="Vaccinia Virus protein VP39"/>
    <property type="match status" value="1"/>
</dbReference>
<feature type="binding site" evidence="2">
    <location>
        <position position="80"/>
    </location>
    <ligand>
        <name>S-adenosyl-L-methionine</name>
        <dbReference type="ChEBI" id="CHEBI:59789"/>
    </ligand>
</feature>
<gene>
    <name evidence="5" type="ORF">SAMN02982927_00318</name>
</gene>
<feature type="binding site" evidence="1">
    <location>
        <position position="41"/>
    </location>
    <ligand>
        <name>Zn(2+)</name>
        <dbReference type="ChEBI" id="CHEBI:29105"/>
    </ligand>
</feature>
<dbReference type="CDD" id="cd02440">
    <property type="entry name" value="AdoMet_MTases"/>
    <property type="match status" value="1"/>
</dbReference>
<keyword evidence="5" id="KW-0808">Transferase</keyword>
<sequence>MNKRTRCAERIHQKIYLLKCPICGKSLRVVEQKSLICAQKHTFDLAKQGYVNLSTKQVHTHYGKTLFEARRKIIVDHGFFNPLIHILSEQIGKQLNLPTDISILDLGCGEGSHLAKICQMLIHDASRSVTGCGIDIAKEGIQLASKYYPEQIWLVGDLAQPPFKERQFNLILNILSPSNYQTFDQMVKPGGYVIKVIPGSGYLKELRSSIYEHDKAQYSNADTRTLFTEHFPDTITQNIHYVAHLNREGIRDLIRMTPLAWNVSEEKRTQWLEKESADITCEFELLIGKG</sequence>
<dbReference type="STRING" id="269670.SAMN02982927_00318"/>
<feature type="binding site" evidence="2">
    <location>
        <position position="202"/>
    </location>
    <ligand>
        <name>S-adenosyl-L-methionine</name>
        <dbReference type="ChEBI" id="CHEBI:59789"/>
    </ligand>
</feature>
<dbReference type="SUPFAM" id="SSF53335">
    <property type="entry name" value="S-adenosyl-L-methionine-dependent methyltransferases"/>
    <property type="match status" value="1"/>
</dbReference>
<dbReference type="GO" id="GO:0008168">
    <property type="term" value="F:methyltransferase activity"/>
    <property type="evidence" value="ECO:0007669"/>
    <property type="project" value="UniProtKB-KW"/>
</dbReference>
<proteinExistence type="predicted"/>
<evidence type="ECO:0000313" key="5">
    <source>
        <dbReference type="EMBL" id="SFF99312.1"/>
    </source>
</evidence>
<feature type="binding site" evidence="1">
    <location>
        <position position="37"/>
    </location>
    <ligand>
        <name>Zn(2+)</name>
        <dbReference type="ChEBI" id="CHEBI:29105"/>
    </ligand>
</feature>
<feature type="binding site" evidence="1">
    <location>
        <position position="23"/>
    </location>
    <ligand>
        <name>Zn(2+)</name>
        <dbReference type="ChEBI" id="CHEBI:29105"/>
    </ligand>
</feature>
<dbReference type="AlphaFoldDB" id="A0A1I2N6B3"/>
<evidence type="ECO:0000259" key="4">
    <source>
        <dbReference type="Pfam" id="PF21302"/>
    </source>
</evidence>
<keyword evidence="5" id="KW-0489">Methyltransferase</keyword>
<feature type="domain" description="Methyltransferase" evidence="3">
    <location>
        <begin position="103"/>
        <end position="176"/>
    </location>
</feature>
<dbReference type="EMBL" id="FOOY01000003">
    <property type="protein sequence ID" value="SFF99312.1"/>
    <property type="molecule type" value="Genomic_DNA"/>
</dbReference>
<dbReference type="InterPro" id="IPR041698">
    <property type="entry name" value="Methyltransf_25"/>
</dbReference>
<keyword evidence="1" id="KW-0479">Metal-binding</keyword>
<evidence type="ECO:0000256" key="2">
    <source>
        <dbReference type="PIRSR" id="PIRSR018249-2"/>
    </source>
</evidence>
<dbReference type="Proteomes" id="UP000198752">
    <property type="component" value="Unassembled WGS sequence"/>
</dbReference>
<dbReference type="InterPro" id="IPR048647">
    <property type="entry name" value="RlmA_N"/>
</dbReference>
<dbReference type="Pfam" id="PF21302">
    <property type="entry name" value="Zn_ribbon_RlmA"/>
    <property type="match status" value="1"/>
</dbReference>
<dbReference type="PIRSF" id="PIRSF018249">
    <property type="entry name" value="MyrA_prd"/>
    <property type="match status" value="1"/>
</dbReference>
<accession>A0A1I2N6B3</accession>
<keyword evidence="1" id="KW-0862">Zinc</keyword>
<evidence type="ECO:0000313" key="6">
    <source>
        <dbReference type="Proteomes" id="UP000198752"/>
    </source>
</evidence>
<protein>
    <submittedName>
        <fullName evidence="5">23S rRNA (Guanine745-N1)-methyltransferase</fullName>
    </submittedName>
</protein>
<name>A0A1I2N6B3_9BACL</name>
<dbReference type="OrthoDB" id="5522265at2"/>
<dbReference type="RefSeq" id="WP_093669377.1">
    <property type="nucleotide sequence ID" value="NZ_FOOY01000003.1"/>
</dbReference>
<keyword evidence="2" id="KW-0949">S-adenosyl-L-methionine</keyword>
<dbReference type="Pfam" id="PF13649">
    <property type="entry name" value="Methyltransf_25"/>
    <property type="match status" value="1"/>
</dbReference>
<keyword evidence="6" id="KW-1185">Reference proteome</keyword>
<dbReference type="GO" id="GO:0032259">
    <property type="term" value="P:methylation"/>
    <property type="evidence" value="ECO:0007669"/>
    <property type="project" value="UniProtKB-KW"/>
</dbReference>
<dbReference type="InterPro" id="IPR029063">
    <property type="entry name" value="SAM-dependent_MTases_sf"/>
</dbReference>
<feature type="binding site" evidence="1">
    <location>
        <position position="20"/>
    </location>
    <ligand>
        <name>Zn(2+)</name>
        <dbReference type="ChEBI" id="CHEBI:29105"/>
    </ligand>
</feature>
<organism evidence="5 6">
    <name type="scientific">Sporolactobacillus nakayamae</name>
    <dbReference type="NCBI Taxonomy" id="269670"/>
    <lineage>
        <taxon>Bacteria</taxon>
        <taxon>Bacillati</taxon>
        <taxon>Bacillota</taxon>
        <taxon>Bacilli</taxon>
        <taxon>Bacillales</taxon>
        <taxon>Sporolactobacillaceae</taxon>
        <taxon>Sporolactobacillus</taxon>
    </lineage>
</organism>
<dbReference type="InterPro" id="IPR016718">
    <property type="entry name" value="rRNA_m1G-MeTrfase_A_prd"/>
</dbReference>
<feature type="binding site" evidence="2">
    <location>
        <begin position="110"/>
        <end position="111"/>
    </location>
    <ligand>
        <name>S-adenosyl-L-methionine</name>
        <dbReference type="ChEBI" id="CHEBI:59789"/>
    </ligand>
</feature>
<dbReference type="GO" id="GO:0046872">
    <property type="term" value="F:metal ion binding"/>
    <property type="evidence" value="ECO:0007669"/>
    <property type="project" value="UniProtKB-KW"/>
</dbReference>
<reference evidence="6" key="1">
    <citation type="submission" date="2016-10" db="EMBL/GenBank/DDBJ databases">
        <authorList>
            <person name="Varghese N."/>
            <person name="Submissions S."/>
        </authorList>
    </citation>
    <scope>NUCLEOTIDE SEQUENCE [LARGE SCALE GENOMIC DNA]</scope>
    <source>
        <strain evidence="6">ATCC 700379</strain>
    </source>
</reference>